<dbReference type="Gene3D" id="3.30.565.10">
    <property type="entry name" value="Histidine kinase-like ATPase, C-terminal domain"/>
    <property type="match status" value="1"/>
</dbReference>
<dbReference type="AlphaFoldDB" id="A0A5P6N7G4"/>
<reference evidence="2" key="1">
    <citation type="submission" date="2018-09" db="EMBL/GenBank/DDBJ databases">
        <title>Nocardia yunnanensis sp. nov., an actinomycete isolated from a soil sample.</title>
        <authorList>
            <person name="Zhang J."/>
        </authorList>
    </citation>
    <scope>NUCLEOTIDE SEQUENCE [LARGE SCALE GENOMIC DNA]</scope>
    <source>
        <strain evidence="2">21-3</strain>
    </source>
</reference>
<evidence type="ECO:0000313" key="1">
    <source>
        <dbReference type="EMBL" id="QFI61878.1"/>
    </source>
</evidence>
<dbReference type="RefSeq" id="WP_151884669.1">
    <property type="nucleotide sequence ID" value="NZ_CP032228.1"/>
</dbReference>
<evidence type="ECO:0000313" key="2">
    <source>
        <dbReference type="Proteomes" id="UP000325385"/>
    </source>
</evidence>
<dbReference type="GO" id="GO:0016301">
    <property type="term" value="F:kinase activity"/>
    <property type="evidence" value="ECO:0007669"/>
    <property type="project" value="UniProtKB-KW"/>
</dbReference>
<dbReference type="SUPFAM" id="SSF55874">
    <property type="entry name" value="ATPase domain of HSP90 chaperone/DNA topoisomerase II/histidine kinase"/>
    <property type="match status" value="1"/>
</dbReference>
<proteinExistence type="predicted"/>
<organism evidence="1 2">
    <name type="scientific">Qipengyuania flava</name>
    <dbReference type="NCBI Taxonomy" id="192812"/>
    <lineage>
        <taxon>Bacteria</taxon>
        <taxon>Pseudomonadati</taxon>
        <taxon>Pseudomonadota</taxon>
        <taxon>Alphaproteobacteria</taxon>
        <taxon>Sphingomonadales</taxon>
        <taxon>Erythrobacteraceae</taxon>
        <taxon>Qipengyuania</taxon>
    </lineage>
</organism>
<keyword evidence="1" id="KW-0418">Kinase</keyword>
<protein>
    <submittedName>
        <fullName evidence="1">Sensor histidine kinase</fullName>
    </submittedName>
</protein>
<keyword evidence="1" id="KW-0808">Transferase</keyword>
<gene>
    <name evidence="1" type="ORF">D0Y83_00210</name>
</gene>
<sequence>MHRDNRSRTTRARRAAVELILRDEQHRTANELSSALAALKLTVRDHGAGALPLVDSAIERLEGFVAVRRILANPEEHGCDIVECLRDLAIAMERGRPIPGGLVFTTSTLTVRLVPDLARTVLRIAHEMLTNTMKHGSGPGEVVLSLRFTRRSVLIRCENSSRAPRETRSEGAGLRIMRALCAERGGAFSCTRGADTFHALARLPRLPRPDV</sequence>
<dbReference type="GeneID" id="69695704"/>
<dbReference type="Proteomes" id="UP000325385">
    <property type="component" value="Chromosome"/>
</dbReference>
<accession>A0A5P6N7G4</accession>
<dbReference type="EMBL" id="CP032228">
    <property type="protein sequence ID" value="QFI61878.1"/>
    <property type="molecule type" value="Genomic_DNA"/>
</dbReference>
<dbReference type="InterPro" id="IPR036890">
    <property type="entry name" value="HATPase_C_sf"/>
</dbReference>
<name>A0A5P6N7G4_9SPHN</name>